<dbReference type="EMBL" id="MN740686">
    <property type="protein sequence ID" value="QHU07766.1"/>
    <property type="molecule type" value="Genomic_DNA"/>
</dbReference>
<reference evidence="1" key="1">
    <citation type="journal article" date="2020" name="Nature">
        <title>Giant virus diversity and host interactions through global metagenomics.</title>
        <authorList>
            <person name="Schulz F."/>
            <person name="Roux S."/>
            <person name="Paez-Espino D."/>
            <person name="Jungbluth S."/>
            <person name="Walsh D.A."/>
            <person name="Denef V.J."/>
            <person name="McMahon K.D."/>
            <person name="Konstantinidis K.T."/>
            <person name="Eloe-Fadrosh E.A."/>
            <person name="Kyrpides N.C."/>
            <person name="Woyke T."/>
        </authorList>
    </citation>
    <scope>NUCLEOTIDE SEQUENCE</scope>
    <source>
        <strain evidence="1">GVMAG-S-1041349-163</strain>
    </source>
</reference>
<sequence length="576" mass="69323">MEDHPDKLLIKDKIVRYIQFFSKSFKTNQELSEFFFTCLCNLSKNEKNKFYYYLTKLVFINSFRNEKCYIFYSKYVCNVKEYIKMFLVNNSNIYYVLPELCESFNEYNKDKSSFNNQLENISKVIKKKFEHIENNEIDYDFDTFLKRINMIEFQPRKLNNVFENIPKDCIFFRLLNKNLISHYDIREKKIGCDIFIAIKDIKCEKPSNNLFVLKNICQKKDGFITNLCFHNNNIFFVDNQNILYQFELNCLPNRNGKITKRTSDIQYYFVSDLCEVILTKNRNLTITYKGEKYKEVEDVFDIEVSETSIFYKKYDITKEKYKYITFVLTFNNNEIKCDIYESYRDNKLFNDGIKIHFIKNCEYYIKTKKKLKDLKSMVQSFSMKDQKLTDKSIKQCLIIIDVLKKNRTNNLYENIIFFSKFVEHYFSKDLNDVDIMDIYSDVDTTNISSETFENVKKRSIECVDTAILELKRYLHETYLNGWIWILTTGSEEKLILYNFITKEIFYNSIVKEYETSLYSDIYCKTLKNKLSLPDYMVYTKNSVFFIKDEKTIISLKSNITYHKFISDDKIILLQNV</sequence>
<dbReference type="AlphaFoldDB" id="A0A6C0JSH2"/>
<organism evidence="1">
    <name type="scientific">viral metagenome</name>
    <dbReference type="NCBI Taxonomy" id="1070528"/>
    <lineage>
        <taxon>unclassified sequences</taxon>
        <taxon>metagenomes</taxon>
        <taxon>organismal metagenomes</taxon>
    </lineage>
</organism>
<evidence type="ECO:0000313" key="1">
    <source>
        <dbReference type="EMBL" id="QHU07766.1"/>
    </source>
</evidence>
<proteinExistence type="predicted"/>
<protein>
    <submittedName>
        <fullName evidence="1">Uncharacterized protein</fullName>
    </submittedName>
</protein>
<accession>A0A6C0JSH2</accession>
<name>A0A6C0JSH2_9ZZZZ</name>